<feature type="domain" description="N-acetyltransferase" evidence="1">
    <location>
        <begin position="14"/>
        <end position="180"/>
    </location>
</feature>
<proteinExistence type="predicted"/>
<comment type="caution">
    <text evidence="2">The sequence shown here is derived from an EMBL/GenBank/DDBJ whole genome shotgun (WGS) entry which is preliminary data.</text>
</comment>
<evidence type="ECO:0000313" key="2">
    <source>
        <dbReference type="EMBL" id="MDN4473621.1"/>
    </source>
</evidence>
<reference evidence="2" key="1">
    <citation type="submission" date="2023-06" db="EMBL/GenBank/DDBJ databases">
        <title>SYSU T00b26.</title>
        <authorList>
            <person name="Gao L."/>
            <person name="Fang B.-Z."/>
            <person name="Li W.-J."/>
        </authorList>
    </citation>
    <scope>NUCLEOTIDE SEQUENCE</scope>
    <source>
        <strain evidence="2">SYSU T00b26</strain>
    </source>
</reference>
<dbReference type="Proteomes" id="UP001172738">
    <property type="component" value="Unassembled WGS sequence"/>
</dbReference>
<evidence type="ECO:0000259" key="1">
    <source>
        <dbReference type="PROSITE" id="PS51186"/>
    </source>
</evidence>
<dbReference type="PROSITE" id="PS51186">
    <property type="entry name" value="GNAT"/>
    <property type="match status" value="1"/>
</dbReference>
<dbReference type="EMBL" id="JAUHPV010000007">
    <property type="protein sequence ID" value="MDN4473621.1"/>
    <property type="molecule type" value="Genomic_DNA"/>
</dbReference>
<dbReference type="PANTHER" id="PTHR43441:SF10">
    <property type="entry name" value="ACETYLTRANSFERASE"/>
    <property type="match status" value="1"/>
</dbReference>
<dbReference type="InterPro" id="IPR000182">
    <property type="entry name" value="GNAT_dom"/>
</dbReference>
<gene>
    <name evidence="2" type="ORF">QQX04_11515</name>
</gene>
<dbReference type="RefSeq" id="WP_301129334.1">
    <property type="nucleotide sequence ID" value="NZ_JAUHPV010000007.1"/>
</dbReference>
<sequence>MTWDMPHTILTDRLELRRYREEDAAAMSGLIPAQREHLLPFLTWAEAEPVTEEARAATVTRFMDEFDSGKDFTLGIFDRTDGTYLGGTGLHTRLGEDALEIGYWIRSDRQGEGLVSETASALARIALELLGAEWVEIRCEPANTPSHRVPERLGFTHMDTRVDMCGGPDHRALVEIWQLRLAELGGSLAGNFARPRAFDAHGQEISWPSAASA</sequence>
<dbReference type="Pfam" id="PF13302">
    <property type="entry name" value="Acetyltransf_3"/>
    <property type="match status" value="1"/>
</dbReference>
<name>A0ABT8G399_9MICO</name>
<organism evidence="2 3">
    <name type="scientific">Demequina zhanjiangensis</name>
    <dbReference type="NCBI Taxonomy" id="3051659"/>
    <lineage>
        <taxon>Bacteria</taxon>
        <taxon>Bacillati</taxon>
        <taxon>Actinomycetota</taxon>
        <taxon>Actinomycetes</taxon>
        <taxon>Micrococcales</taxon>
        <taxon>Demequinaceae</taxon>
        <taxon>Demequina</taxon>
    </lineage>
</organism>
<evidence type="ECO:0000313" key="3">
    <source>
        <dbReference type="Proteomes" id="UP001172738"/>
    </source>
</evidence>
<protein>
    <submittedName>
        <fullName evidence="2">GNAT family N-acetyltransferase</fullName>
    </submittedName>
</protein>
<dbReference type="SUPFAM" id="SSF55729">
    <property type="entry name" value="Acyl-CoA N-acyltransferases (Nat)"/>
    <property type="match status" value="1"/>
</dbReference>
<dbReference type="PANTHER" id="PTHR43441">
    <property type="entry name" value="RIBOSOMAL-PROTEIN-SERINE ACETYLTRANSFERASE"/>
    <property type="match status" value="1"/>
</dbReference>
<dbReference type="Gene3D" id="3.40.630.30">
    <property type="match status" value="1"/>
</dbReference>
<dbReference type="InterPro" id="IPR016181">
    <property type="entry name" value="Acyl_CoA_acyltransferase"/>
</dbReference>
<accession>A0ABT8G399</accession>
<keyword evidence="3" id="KW-1185">Reference proteome</keyword>
<dbReference type="InterPro" id="IPR051908">
    <property type="entry name" value="Ribosomal_N-acetyltransferase"/>
</dbReference>